<evidence type="ECO:0000313" key="2">
    <source>
        <dbReference type="Proteomes" id="UP000237344"/>
    </source>
</evidence>
<dbReference type="AlphaFoldDB" id="A0A2S3W4R6"/>
<dbReference type="RefSeq" id="WP_110094086.1">
    <property type="nucleotide sequence ID" value="NZ_NKUE01000009.1"/>
</dbReference>
<dbReference type="Pfam" id="PF10618">
    <property type="entry name" value="Tail_tube"/>
    <property type="match status" value="1"/>
</dbReference>
<dbReference type="OrthoDB" id="5463544at2"/>
<proteinExistence type="predicted"/>
<protein>
    <recommendedName>
        <fullName evidence="3">Phage tail protein</fullName>
    </recommendedName>
</protein>
<dbReference type="InterPro" id="IPR019596">
    <property type="entry name" value="Phage_Mu_GpM_tail_tub"/>
</dbReference>
<evidence type="ECO:0000313" key="1">
    <source>
        <dbReference type="EMBL" id="POF63850.1"/>
    </source>
</evidence>
<reference evidence="1 2" key="1">
    <citation type="submission" date="2018-01" db="EMBL/GenBank/DDBJ databases">
        <title>Draft Genome Sequence of Komagataeibacter maltaceti LMG 1529, a Vinegar Producing Acetic Acid Bacterium Isolated from Malt Vinegar Brewery Acetifiers.</title>
        <authorList>
            <person name="Zhang Q."/>
            <person name="Hollensteiner J."/>
            <person name="Poehlein A."/>
            <person name="Daniel R."/>
        </authorList>
    </citation>
    <scope>NUCLEOTIDE SEQUENCE [LARGE SCALE GENOMIC DNA]</scope>
    <source>
        <strain evidence="1 2">LMG 1529</strain>
    </source>
</reference>
<sequence>MVDIYSGTPSPQNARAGVASLEINGVAVDVASELTYDATTVKREYLVGQSGLQGWTENIKAGFISATLRDSATMSQANIVNIGPVSVVAILASGKIVAGSYLIATDVGGVNTAEGTFEVKFEGPVMESSS</sequence>
<comment type="caution">
    <text evidence="1">The sequence shown here is derived from an EMBL/GenBank/DDBJ whole genome shotgun (WGS) entry which is preliminary data.</text>
</comment>
<name>A0A2S3W4R6_9PROT</name>
<accession>A0A2S3W4R6</accession>
<keyword evidence="2" id="KW-1185">Reference proteome</keyword>
<dbReference type="Proteomes" id="UP000237344">
    <property type="component" value="Unassembled WGS sequence"/>
</dbReference>
<dbReference type="EMBL" id="POTC01000003">
    <property type="protein sequence ID" value="POF63850.1"/>
    <property type="molecule type" value="Genomic_DNA"/>
</dbReference>
<evidence type="ECO:0008006" key="3">
    <source>
        <dbReference type="Google" id="ProtNLM"/>
    </source>
</evidence>
<gene>
    <name evidence="1" type="ORF">KMAL_03810</name>
</gene>
<organism evidence="1 2">
    <name type="scientific">Novacetimonas maltaceti</name>
    <dbReference type="NCBI Taxonomy" id="1203393"/>
    <lineage>
        <taxon>Bacteria</taxon>
        <taxon>Pseudomonadati</taxon>
        <taxon>Pseudomonadota</taxon>
        <taxon>Alphaproteobacteria</taxon>
        <taxon>Acetobacterales</taxon>
        <taxon>Acetobacteraceae</taxon>
        <taxon>Novacetimonas</taxon>
    </lineage>
</organism>